<sequence>MCFSSGMVLSNNYKPLAEILCQMQWPNSQIMPNGTLSLIQMKLNVHHRICSTSFVTVSGSIYCKRLTLSDSNSNLFK</sequence>
<proteinExistence type="predicted"/>
<reference evidence="1" key="2">
    <citation type="journal article" date="2015" name="Fish Shellfish Immunol.">
        <title>Early steps in the European eel (Anguilla anguilla)-Vibrio vulnificus interaction in the gills: Role of the RtxA13 toxin.</title>
        <authorList>
            <person name="Callol A."/>
            <person name="Pajuelo D."/>
            <person name="Ebbesson L."/>
            <person name="Teles M."/>
            <person name="MacKenzie S."/>
            <person name="Amaro C."/>
        </authorList>
    </citation>
    <scope>NUCLEOTIDE SEQUENCE</scope>
</reference>
<evidence type="ECO:0000313" key="1">
    <source>
        <dbReference type="EMBL" id="JAH88959.1"/>
    </source>
</evidence>
<name>A0A0E9WEZ7_ANGAN</name>
<protein>
    <submittedName>
        <fullName evidence="1">Uncharacterized protein</fullName>
    </submittedName>
</protein>
<reference evidence="1" key="1">
    <citation type="submission" date="2014-11" db="EMBL/GenBank/DDBJ databases">
        <authorList>
            <person name="Amaro Gonzalez C."/>
        </authorList>
    </citation>
    <scope>NUCLEOTIDE SEQUENCE</scope>
</reference>
<accession>A0A0E9WEZ7</accession>
<dbReference type="AlphaFoldDB" id="A0A0E9WEZ7"/>
<dbReference type="EMBL" id="GBXM01019618">
    <property type="protein sequence ID" value="JAH88959.1"/>
    <property type="molecule type" value="Transcribed_RNA"/>
</dbReference>
<organism evidence="1">
    <name type="scientific">Anguilla anguilla</name>
    <name type="common">European freshwater eel</name>
    <name type="synonym">Muraena anguilla</name>
    <dbReference type="NCBI Taxonomy" id="7936"/>
    <lineage>
        <taxon>Eukaryota</taxon>
        <taxon>Metazoa</taxon>
        <taxon>Chordata</taxon>
        <taxon>Craniata</taxon>
        <taxon>Vertebrata</taxon>
        <taxon>Euteleostomi</taxon>
        <taxon>Actinopterygii</taxon>
        <taxon>Neopterygii</taxon>
        <taxon>Teleostei</taxon>
        <taxon>Anguilliformes</taxon>
        <taxon>Anguillidae</taxon>
        <taxon>Anguilla</taxon>
    </lineage>
</organism>